<evidence type="ECO:0000313" key="2">
    <source>
        <dbReference type="EMBL" id="QHT82379.1"/>
    </source>
</evidence>
<reference evidence="2" key="1">
    <citation type="journal article" date="2020" name="Nature">
        <title>Giant virus diversity and host interactions through global metagenomics.</title>
        <authorList>
            <person name="Schulz F."/>
            <person name="Roux S."/>
            <person name="Paez-Espino D."/>
            <person name="Jungbluth S."/>
            <person name="Walsh D.A."/>
            <person name="Denef V.J."/>
            <person name="McMahon K.D."/>
            <person name="Konstantinidis K.T."/>
            <person name="Eloe-Fadrosh E.A."/>
            <person name="Kyrpides N.C."/>
            <person name="Woyke T."/>
        </authorList>
    </citation>
    <scope>NUCLEOTIDE SEQUENCE</scope>
    <source>
        <strain evidence="2">GVMAG-M-3300023184-161</strain>
    </source>
</reference>
<feature type="compositionally biased region" description="Acidic residues" evidence="1">
    <location>
        <begin position="137"/>
        <end position="146"/>
    </location>
</feature>
<feature type="region of interest" description="Disordered" evidence="1">
    <location>
        <begin position="121"/>
        <end position="146"/>
    </location>
</feature>
<dbReference type="AlphaFoldDB" id="A0A6C0HPF9"/>
<dbReference type="EMBL" id="MN739998">
    <property type="protein sequence ID" value="QHT82379.1"/>
    <property type="molecule type" value="Genomic_DNA"/>
</dbReference>
<evidence type="ECO:0000256" key="1">
    <source>
        <dbReference type="SAM" id="MobiDB-lite"/>
    </source>
</evidence>
<proteinExistence type="predicted"/>
<sequence length="146" mass="17225">MNCLLINVKGNIRQSSIANFTKEELCSKCGFKTPQYFEKMQTYSNNINNEKFIIEIWGKNKSRSSNENKYQFPESTKTRKIYGTCIIIRKDEKENCVNLTTDMWSEHYTLIRSLYKSNRVSENDTSVPENDGHCSELEEEEYNYEN</sequence>
<organism evidence="2">
    <name type="scientific">viral metagenome</name>
    <dbReference type="NCBI Taxonomy" id="1070528"/>
    <lineage>
        <taxon>unclassified sequences</taxon>
        <taxon>metagenomes</taxon>
        <taxon>organismal metagenomes</taxon>
    </lineage>
</organism>
<name>A0A6C0HPF9_9ZZZZ</name>
<protein>
    <submittedName>
        <fullName evidence="2">Uncharacterized protein</fullName>
    </submittedName>
</protein>
<accession>A0A6C0HPF9</accession>